<proteinExistence type="predicted"/>
<dbReference type="AlphaFoldDB" id="A0A8C3T3A4"/>
<reference evidence="1" key="1">
    <citation type="submission" date="2025-08" db="UniProtKB">
        <authorList>
            <consortium name="Ensembl"/>
        </authorList>
    </citation>
    <scope>IDENTIFICATION</scope>
</reference>
<dbReference type="PANTHER" id="PTHR45913">
    <property type="entry name" value="EPM2A-INTERACTING PROTEIN 1"/>
    <property type="match status" value="1"/>
</dbReference>
<evidence type="ECO:0008006" key="3">
    <source>
        <dbReference type="Google" id="ProtNLM"/>
    </source>
</evidence>
<evidence type="ECO:0000313" key="2">
    <source>
        <dbReference type="Proteomes" id="UP000694403"/>
    </source>
</evidence>
<evidence type="ECO:0000313" key="1">
    <source>
        <dbReference type="Ensembl" id="ENSCSRP00000023510.1"/>
    </source>
</evidence>
<name>A0A8C3T3A4_CHESE</name>
<accession>A0A8C3T3A4</accession>
<sequence length="211" mass="24383">ELHQIIGSEHQLQGKGANRFSHQSIIKAFLDKLALWIIRVEGNNLVEFPYVDSMLGKKEAIRMQILDHLRKLRDEFQRYFPELDRPKDGLSFIRDPFTTDVNSVPEDLQEEFLDLKNDFATQDVYQQSTIEKFWASMTGSCPTLSAHAVRFLLPFASSYMCEMGFLCLLHIKSKQRNQLAVERDIRCALSSTTPNIEKLVSEKRIQTSSKK</sequence>
<protein>
    <recommendedName>
        <fullName evidence="3">HAT C-terminal dimerisation domain-containing protein</fullName>
    </recommendedName>
</protein>
<dbReference type="PANTHER" id="PTHR45913:SF19">
    <property type="entry name" value="LOW QUALITY PROTEIN: ZINC FINGER BED DOMAIN-CONTAINING PROTEIN 5-LIKE"/>
    <property type="match status" value="1"/>
</dbReference>
<dbReference type="Proteomes" id="UP000694403">
    <property type="component" value="Unplaced"/>
</dbReference>
<keyword evidence="2" id="KW-1185">Reference proteome</keyword>
<dbReference type="Ensembl" id="ENSCSRT00000024529.1">
    <property type="protein sequence ID" value="ENSCSRP00000023510.1"/>
    <property type="gene ID" value="ENSCSRG00000017668.1"/>
</dbReference>
<organism evidence="1 2">
    <name type="scientific">Chelydra serpentina</name>
    <name type="common">Snapping turtle</name>
    <name type="synonym">Testudo serpentina</name>
    <dbReference type="NCBI Taxonomy" id="8475"/>
    <lineage>
        <taxon>Eukaryota</taxon>
        <taxon>Metazoa</taxon>
        <taxon>Chordata</taxon>
        <taxon>Craniata</taxon>
        <taxon>Vertebrata</taxon>
        <taxon>Euteleostomi</taxon>
        <taxon>Archelosauria</taxon>
        <taxon>Testudinata</taxon>
        <taxon>Testudines</taxon>
        <taxon>Cryptodira</taxon>
        <taxon>Durocryptodira</taxon>
        <taxon>Americhelydia</taxon>
        <taxon>Chelydroidea</taxon>
        <taxon>Chelydridae</taxon>
        <taxon>Chelydra</taxon>
    </lineage>
</organism>
<reference evidence="1" key="2">
    <citation type="submission" date="2025-09" db="UniProtKB">
        <authorList>
            <consortium name="Ensembl"/>
        </authorList>
    </citation>
    <scope>IDENTIFICATION</scope>
</reference>